<accession>A0ABT1Z3Y2</accession>
<comment type="caution">
    <text evidence="11">The sequence shown here is derived from an EMBL/GenBank/DDBJ whole genome shotgun (WGS) entry which is preliminary data.</text>
</comment>
<organism evidence="11 12">
    <name type="scientific">Pseudosulfitobacter koreensis</name>
    <dbReference type="NCBI Taxonomy" id="2968472"/>
    <lineage>
        <taxon>Bacteria</taxon>
        <taxon>Pseudomonadati</taxon>
        <taxon>Pseudomonadota</taxon>
        <taxon>Alphaproteobacteria</taxon>
        <taxon>Rhodobacterales</taxon>
        <taxon>Roseobacteraceae</taxon>
        <taxon>Pseudosulfitobacter</taxon>
    </lineage>
</organism>
<keyword evidence="2 9" id="KW-0813">Transport</keyword>
<dbReference type="Proteomes" id="UP001165396">
    <property type="component" value="Unassembled WGS sequence"/>
</dbReference>
<feature type="transmembrane region" description="Helical" evidence="9">
    <location>
        <begin position="12"/>
        <end position="36"/>
    </location>
</feature>
<name>A0ABT1Z3Y2_9RHOB</name>
<keyword evidence="12" id="KW-1185">Reference proteome</keyword>
<dbReference type="PANTHER" id="PTHR35011">
    <property type="entry name" value="2,3-DIKETO-L-GULONATE TRAP TRANSPORTER SMALL PERMEASE PROTEIN YIAM"/>
    <property type="match status" value="1"/>
</dbReference>
<evidence type="ECO:0000256" key="4">
    <source>
        <dbReference type="ARBA" id="ARBA00022519"/>
    </source>
</evidence>
<feature type="transmembrane region" description="Helical" evidence="9">
    <location>
        <begin position="56"/>
        <end position="74"/>
    </location>
</feature>
<evidence type="ECO:0000256" key="6">
    <source>
        <dbReference type="ARBA" id="ARBA00022989"/>
    </source>
</evidence>
<dbReference type="InterPro" id="IPR055348">
    <property type="entry name" value="DctQ"/>
</dbReference>
<comment type="subcellular location">
    <subcellularLocation>
        <location evidence="1 9">Cell inner membrane</location>
        <topology evidence="1 9">Multi-pass membrane protein</topology>
    </subcellularLocation>
</comment>
<evidence type="ECO:0000256" key="8">
    <source>
        <dbReference type="ARBA" id="ARBA00038436"/>
    </source>
</evidence>
<evidence type="ECO:0000256" key="3">
    <source>
        <dbReference type="ARBA" id="ARBA00022475"/>
    </source>
</evidence>
<proteinExistence type="inferred from homology"/>
<comment type="subunit">
    <text evidence="9">The complex comprises the extracytoplasmic solute receptor protein and the two transmembrane proteins.</text>
</comment>
<evidence type="ECO:0000256" key="5">
    <source>
        <dbReference type="ARBA" id="ARBA00022692"/>
    </source>
</evidence>
<evidence type="ECO:0000313" key="12">
    <source>
        <dbReference type="Proteomes" id="UP001165396"/>
    </source>
</evidence>
<evidence type="ECO:0000256" key="1">
    <source>
        <dbReference type="ARBA" id="ARBA00004429"/>
    </source>
</evidence>
<gene>
    <name evidence="11" type="ORF">NTA49_14895</name>
</gene>
<dbReference type="Pfam" id="PF04290">
    <property type="entry name" value="DctQ"/>
    <property type="match status" value="1"/>
</dbReference>
<dbReference type="RefSeq" id="WP_258295598.1">
    <property type="nucleotide sequence ID" value="NZ_JANKJG010000012.1"/>
</dbReference>
<dbReference type="PANTHER" id="PTHR35011:SF10">
    <property type="entry name" value="TRAP TRANSPORTER SMALL PERMEASE PROTEIN"/>
    <property type="match status" value="1"/>
</dbReference>
<comment type="function">
    <text evidence="9">Part of the tripartite ATP-independent periplasmic (TRAP) transport system.</text>
</comment>
<evidence type="ECO:0000259" key="10">
    <source>
        <dbReference type="Pfam" id="PF04290"/>
    </source>
</evidence>
<evidence type="ECO:0000256" key="9">
    <source>
        <dbReference type="RuleBase" id="RU369079"/>
    </source>
</evidence>
<evidence type="ECO:0000313" key="11">
    <source>
        <dbReference type="EMBL" id="MCR8827826.1"/>
    </source>
</evidence>
<keyword evidence="7 9" id="KW-0472">Membrane</keyword>
<dbReference type="InterPro" id="IPR007387">
    <property type="entry name" value="TRAP_DctQ"/>
</dbReference>
<dbReference type="EMBL" id="JANKJG010000012">
    <property type="protein sequence ID" value="MCR8827826.1"/>
    <property type="molecule type" value="Genomic_DNA"/>
</dbReference>
<sequence length="177" mass="19095">MYMTAYRIADALARWMAVLAGLVLLVVVGLTCVSIAGRALLPLNIGVGPIKGIYDLTEIGVGAAIFGFLPWCQLQRSHAAVDLFKPAYGTTLNRVLDVIVDLGMLAVAVLIAWRLYLGMADKMRYGETTFIMQLPVWWGYAASLVGALGFALVALFCLTRSLRGLTGRDDPTEELGA</sequence>
<protein>
    <recommendedName>
        <fullName evidence="9">TRAP transporter small permease protein</fullName>
    </recommendedName>
</protein>
<evidence type="ECO:0000256" key="7">
    <source>
        <dbReference type="ARBA" id="ARBA00023136"/>
    </source>
</evidence>
<feature type="domain" description="Tripartite ATP-independent periplasmic transporters DctQ component" evidence="10">
    <location>
        <begin position="28"/>
        <end position="165"/>
    </location>
</feature>
<keyword evidence="5 9" id="KW-0812">Transmembrane</keyword>
<evidence type="ECO:0000256" key="2">
    <source>
        <dbReference type="ARBA" id="ARBA00022448"/>
    </source>
</evidence>
<comment type="similarity">
    <text evidence="8 9">Belongs to the TRAP transporter small permease family.</text>
</comment>
<keyword evidence="3" id="KW-1003">Cell membrane</keyword>
<keyword evidence="6 9" id="KW-1133">Transmembrane helix</keyword>
<keyword evidence="4 9" id="KW-0997">Cell inner membrane</keyword>
<feature type="transmembrane region" description="Helical" evidence="9">
    <location>
        <begin position="137"/>
        <end position="158"/>
    </location>
</feature>
<reference evidence="11" key="1">
    <citation type="submission" date="2022-07" db="EMBL/GenBank/DDBJ databases">
        <title>Pseudosulfitobacter sp. strain AP-MA-4, whole genome sequence.</title>
        <authorList>
            <person name="Jiang Y."/>
        </authorList>
    </citation>
    <scope>NUCLEOTIDE SEQUENCE</scope>
    <source>
        <strain evidence="11">AP-MA-4</strain>
    </source>
</reference>
<feature type="transmembrane region" description="Helical" evidence="9">
    <location>
        <begin position="95"/>
        <end position="117"/>
    </location>
</feature>